<proteinExistence type="predicted"/>
<evidence type="ECO:0008006" key="4">
    <source>
        <dbReference type="Google" id="ProtNLM"/>
    </source>
</evidence>
<dbReference type="EMBL" id="CAKOAT010451820">
    <property type="protein sequence ID" value="CAH8374713.1"/>
    <property type="molecule type" value="Genomic_DNA"/>
</dbReference>
<dbReference type="Proteomes" id="UP001642260">
    <property type="component" value="Unassembled WGS sequence"/>
</dbReference>
<keyword evidence="1" id="KW-0175">Coiled coil</keyword>
<dbReference type="PANTHER" id="PTHR15157:SF24">
    <property type="entry name" value="VACUOLAR PROTEIN SORTING 38"/>
    <property type="match status" value="1"/>
</dbReference>
<dbReference type="PANTHER" id="PTHR15157">
    <property type="entry name" value="UV RADIATION RESISTANCE-ASSOCIATED GENE PROTEIN"/>
    <property type="match status" value="1"/>
</dbReference>
<gene>
    <name evidence="2" type="ORF">ERUC_LOCUS32078</name>
</gene>
<dbReference type="AlphaFoldDB" id="A0ABC8L433"/>
<accession>A0ABC8L433</accession>
<comment type="caution">
    <text evidence="2">The sequence shown here is derived from an EMBL/GenBank/DDBJ whole genome shotgun (WGS) entry which is preliminary data.</text>
</comment>
<evidence type="ECO:0000313" key="3">
    <source>
        <dbReference type="Proteomes" id="UP001642260"/>
    </source>
</evidence>
<keyword evidence="3" id="KW-1185">Reference proteome</keyword>
<name>A0ABC8L433_ERUVS</name>
<reference evidence="2 3" key="1">
    <citation type="submission" date="2022-03" db="EMBL/GenBank/DDBJ databases">
        <authorList>
            <person name="Macdonald S."/>
            <person name="Ahmed S."/>
            <person name="Newling K."/>
        </authorList>
    </citation>
    <scope>NUCLEOTIDE SEQUENCE [LARGE SCALE GENOMIC DNA]</scope>
</reference>
<protein>
    <recommendedName>
        <fullName evidence="4">UV radiation resistance-associated gene protein</fullName>
    </recommendedName>
</protein>
<evidence type="ECO:0000256" key="1">
    <source>
        <dbReference type="SAM" id="Coils"/>
    </source>
</evidence>
<sequence>MERETVPSSSEKLRRSDLEEDVKIIEWEEFDHELTRLWSLSSALKLATEKKLTLQPKLESLIQVSADSLRRINELEEMRQRLEARKMLVDKTSAACKVTEQDVKVKEDSLSAEVRSLLVGGTTLSIAKSKLQESNCQLEGESGYTNLKIVTNKLRKRQQYMVSQVSFIYPLKIVAGPSQDQELESLPGGSRLGTKPVSQGSVRILGLPFSMAPFTKMSFFTDKKEVQKSATALGYVAHAVSLLAPYLGVPIRYPLRLGGSKTYIRDYAPYLEPSSSDMSAISTLSNSKFVEFPLFLDGQDTTRAAYAVFLLNKNIEQLLNFVGENSLGPRQVLANLKELIRIIQSPDYIHS</sequence>
<feature type="coiled-coil region" evidence="1">
    <location>
        <begin position="65"/>
        <end position="92"/>
    </location>
</feature>
<evidence type="ECO:0000313" key="2">
    <source>
        <dbReference type="EMBL" id="CAH8374713.1"/>
    </source>
</evidence>
<organism evidence="2 3">
    <name type="scientific">Eruca vesicaria subsp. sativa</name>
    <name type="common">Garden rocket</name>
    <name type="synonym">Eruca sativa</name>
    <dbReference type="NCBI Taxonomy" id="29727"/>
    <lineage>
        <taxon>Eukaryota</taxon>
        <taxon>Viridiplantae</taxon>
        <taxon>Streptophyta</taxon>
        <taxon>Embryophyta</taxon>
        <taxon>Tracheophyta</taxon>
        <taxon>Spermatophyta</taxon>
        <taxon>Magnoliopsida</taxon>
        <taxon>eudicotyledons</taxon>
        <taxon>Gunneridae</taxon>
        <taxon>Pentapetalae</taxon>
        <taxon>rosids</taxon>
        <taxon>malvids</taxon>
        <taxon>Brassicales</taxon>
        <taxon>Brassicaceae</taxon>
        <taxon>Brassiceae</taxon>
        <taxon>Eruca</taxon>
    </lineage>
</organism>